<dbReference type="PANTHER" id="PTHR13677:SF0">
    <property type="entry name" value="LD41638P"/>
    <property type="match status" value="1"/>
</dbReference>
<name>A0AAX4P8I4_9CHLO</name>
<dbReference type="PROSITE" id="PS50211">
    <property type="entry name" value="DENN"/>
    <property type="match status" value="1"/>
</dbReference>
<dbReference type="AlphaFoldDB" id="A0AAX4P8I4"/>
<dbReference type="Proteomes" id="UP001472866">
    <property type="component" value="Chromosome 06"/>
</dbReference>
<reference evidence="4 5" key="1">
    <citation type="submission" date="2024-03" db="EMBL/GenBank/DDBJ databases">
        <title>Complete genome sequence of the green alga Chloropicon roscoffensis RCC1871.</title>
        <authorList>
            <person name="Lemieux C."/>
            <person name="Pombert J.-F."/>
            <person name="Otis C."/>
            <person name="Turmel M."/>
        </authorList>
    </citation>
    <scope>NUCLEOTIDE SEQUENCE [LARGE SCALE GENOMIC DNA]</scope>
    <source>
        <strain evidence="4 5">RCC1871</strain>
    </source>
</reference>
<dbReference type="EMBL" id="CP151506">
    <property type="protein sequence ID" value="WZN62662.1"/>
    <property type="molecule type" value="Genomic_DNA"/>
</dbReference>
<protein>
    <submittedName>
        <fullName evidence="4">Guanine nucleotide exchange factor DENND6</fullName>
    </submittedName>
</protein>
<feature type="domain" description="UDENN" evidence="3">
    <location>
        <begin position="12"/>
        <end position="511"/>
    </location>
</feature>
<sequence length="511" mass="56109">MADDQGPTAVKVCIAVVEFDLVQGQIARLVVPEDALSDEEKKDLAYHAFPDSKSVELSLSSGKNSIHDTLFHFRIRNRQAQLGGWHNAYAFCRQRHDPSLPRGGDQISVVVVSNKPMTTTLMQIAKFAGEVYFNKGEGVLSQVVESVHSWEESGLAGGRGSVGSDPGDPSDEGAGEGEAGLWKQMSPSRGGKQLTVRADEFVVPIIVPERKPSSLDAQAAGGGRWAPSGDAETRMAHSKVCTYSCLSGVVKHLWRIWEVVLLAEPLMIFGSNPEIVSSSVSACMDLIFPLPYGADYRPYYTIHDEEFSRVQNPENCGRDGNPTLIGVTNTYFLKACGAWPNILSVGGGDAAGGLAYNSPMSSPRSPRRGSWSKSWFNFGSADQRENLISVVDSYTQEFYSGPGTAKENFRVLASLDLTSDDASEMQWVTSATINTKLIRRHFQDLTEAFLGPIDPYRKGMYEARGPEEILLGLEKAAFPKNLTDCVEREKLLQLYAKFLKCANFKPWFEAR</sequence>
<comment type="similarity">
    <text evidence="1">Belongs to the DENND6 family.</text>
</comment>
<evidence type="ECO:0000259" key="3">
    <source>
        <dbReference type="PROSITE" id="PS50211"/>
    </source>
</evidence>
<evidence type="ECO:0000313" key="5">
    <source>
        <dbReference type="Proteomes" id="UP001472866"/>
    </source>
</evidence>
<accession>A0AAX4P8I4</accession>
<evidence type="ECO:0000256" key="2">
    <source>
        <dbReference type="SAM" id="MobiDB-lite"/>
    </source>
</evidence>
<feature type="region of interest" description="Disordered" evidence="2">
    <location>
        <begin position="153"/>
        <end position="191"/>
    </location>
</feature>
<evidence type="ECO:0000256" key="1">
    <source>
        <dbReference type="ARBA" id="ARBA00007159"/>
    </source>
</evidence>
<dbReference type="InterPro" id="IPR037516">
    <property type="entry name" value="Tripartite_DENN"/>
</dbReference>
<dbReference type="GO" id="GO:0005085">
    <property type="term" value="F:guanyl-nucleotide exchange factor activity"/>
    <property type="evidence" value="ECO:0007669"/>
    <property type="project" value="InterPro"/>
</dbReference>
<gene>
    <name evidence="4" type="ORF">HKI87_06g42030</name>
</gene>
<dbReference type="GO" id="GO:0055037">
    <property type="term" value="C:recycling endosome"/>
    <property type="evidence" value="ECO:0007669"/>
    <property type="project" value="TreeGrafter"/>
</dbReference>
<proteinExistence type="inferred from homology"/>
<dbReference type="InterPro" id="IPR024224">
    <property type="entry name" value="DENND6"/>
</dbReference>
<dbReference type="PANTHER" id="PTHR13677">
    <property type="entry name" value="LD41638P"/>
    <property type="match status" value="1"/>
</dbReference>
<evidence type="ECO:0000313" key="4">
    <source>
        <dbReference type="EMBL" id="WZN62662.1"/>
    </source>
</evidence>
<keyword evidence="5" id="KW-1185">Reference proteome</keyword>
<organism evidence="4 5">
    <name type="scientific">Chloropicon roscoffensis</name>
    <dbReference type="NCBI Taxonomy" id="1461544"/>
    <lineage>
        <taxon>Eukaryota</taxon>
        <taxon>Viridiplantae</taxon>
        <taxon>Chlorophyta</taxon>
        <taxon>Chloropicophyceae</taxon>
        <taxon>Chloropicales</taxon>
        <taxon>Chloropicaceae</taxon>
        <taxon>Chloropicon</taxon>
    </lineage>
</organism>